<dbReference type="Proteomes" id="UP000582837">
    <property type="component" value="Unassembled WGS sequence"/>
</dbReference>
<feature type="active site" description="Proton acceptor; specific for L-alanine" evidence="4">
    <location>
        <position position="269"/>
    </location>
</feature>
<dbReference type="AlphaFoldDB" id="A0A841H464"/>
<feature type="active site" description="Proton acceptor; specific for D-alanine" evidence="4">
    <location>
        <position position="41"/>
    </location>
</feature>
<feature type="binding site" evidence="4 6">
    <location>
        <position position="143"/>
    </location>
    <ligand>
        <name>substrate</name>
    </ligand>
</feature>
<comment type="caution">
    <text evidence="8">The sequence shown here is derived from an EMBL/GenBank/DDBJ whole genome shotgun (WGS) entry which is preliminary data.</text>
</comment>
<evidence type="ECO:0000256" key="4">
    <source>
        <dbReference type="HAMAP-Rule" id="MF_01201"/>
    </source>
</evidence>
<comment type="catalytic activity">
    <reaction evidence="4">
        <text>L-alanine = D-alanine</text>
        <dbReference type="Rhea" id="RHEA:20249"/>
        <dbReference type="ChEBI" id="CHEBI:57416"/>
        <dbReference type="ChEBI" id="CHEBI:57972"/>
        <dbReference type="EC" id="5.1.1.1"/>
    </reaction>
</comment>
<dbReference type="Gene3D" id="3.20.20.10">
    <property type="entry name" value="Alanine racemase"/>
    <property type="match status" value="1"/>
</dbReference>
<evidence type="ECO:0000313" key="8">
    <source>
        <dbReference type="EMBL" id="MBB6073015.1"/>
    </source>
</evidence>
<dbReference type="SUPFAM" id="SSF51419">
    <property type="entry name" value="PLP-binding barrel"/>
    <property type="match status" value="1"/>
</dbReference>
<dbReference type="RefSeq" id="WP_170040089.1">
    <property type="nucleotide sequence ID" value="NZ_JABDTL010000002.1"/>
</dbReference>
<dbReference type="CDD" id="cd00430">
    <property type="entry name" value="PLPDE_III_AR"/>
    <property type="match status" value="1"/>
</dbReference>
<feature type="domain" description="Alanine racemase C-terminal" evidence="7">
    <location>
        <begin position="248"/>
        <end position="378"/>
    </location>
</feature>
<protein>
    <recommendedName>
        <fullName evidence="4">Alanine racemase</fullName>
        <ecNumber evidence="4">5.1.1.1</ecNumber>
    </recommendedName>
</protein>
<dbReference type="InterPro" id="IPR009006">
    <property type="entry name" value="Ala_racemase/Decarboxylase_C"/>
</dbReference>
<dbReference type="InterPro" id="IPR000821">
    <property type="entry name" value="Ala_racemase"/>
</dbReference>
<dbReference type="EMBL" id="JACHIA010000020">
    <property type="protein sequence ID" value="MBB6073015.1"/>
    <property type="molecule type" value="Genomic_DNA"/>
</dbReference>
<reference evidence="8 9" key="1">
    <citation type="submission" date="2020-08" db="EMBL/GenBank/DDBJ databases">
        <title>Genomic Encyclopedia of Type Strains, Phase IV (KMG-IV): sequencing the most valuable type-strain genomes for metagenomic binning, comparative biology and taxonomic classification.</title>
        <authorList>
            <person name="Goeker M."/>
        </authorList>
    </citation>
    <scope>NUCLEOTIDE SEQUENCE [LARGE SCALE GENOMIC DNA]</scope>
    <source>
        <strain evidence="8 9">DSM 29007</strain>
    </source>
</reference>
<feature type="binding site" evidence="4 6">
    <location>
        <position position="318"/>
    </location>
    <ligand>
        <name>substrate</name>
    </ligand>
</feature>
<dbReference type="EC" id="5.1.1.1" evidence="4"/>
<dbReference type="GO" id="GO:0005829">
    <property type="term" value="C:cytosol"/>
    <property type="evidence" value="ECO:0007669"/>
    <property type="project" value="TreeGrafter"/>
</dbReference>
<keyword evidence="3 4" id="KW-0413">Isomerase</keyword>
<evidence type="ECO:0000256" key="5">
    <source>
        <dbReference type="PIRSR" id="PIRSR600821-50"/>
    </source>
</evidence>
<dbReference type="InterPro" id="IPR029066">
    <property type="entry name" value="PLP-binding_barrel"/>
</dbReference>
<dbReference type="SMART" id="SM01005">
    <property type="entry name" value="Ala_racemase_C"/>
    <property type="match status" value="1"/>
</dbReference>
<dbReference type="Gene3D" id="2.40.37.10">
    <property type="entry name" value="Lyase, Ornithine Decarboxylase, Chain A, domain 1"/>
    <property type="match status" value="1"/>
</dbReference>
<organism evidence="8 9">
    <name type="scientific">Longimicrobium terrae</name>
    <dbReference type="NCBI Taxonomy" id="1639882"/>
    <lineage>
        <taxon>Bacteria</taxon>
        <taxon>Pseudomonadati</taxon>
        <taxon>Gemmatimonadota</taxon>
        <taxon>Longimicrobiia</taxon>
        <taxon>Longimicrobiales</taxon>
        <taxon>Longimicrobiaceae</taxon>
        <taxon>Longimicrobium</taxon>
    </lineage>
</organism>
<dbReference type="InterPro" id="IPR001608">
    <property type="entry name" value="Ala_racemase_N"/>
</dbReference>
<dbReference type="GO" id="GO:0030632">
    <property type="term" value="P:D-alanine biosynthetic process"/>
    <property type="evidence" value="ECO:0007669"/>
    <property type="project" value="UniProtKB-UniRule"/>
</dbReference>
<dbReference type="SUPFAM" id="SSF50621">
    <property type="entry name" value="Alanine racemase C-terminal domain-like"/>
    <property type="match status" value="1"/>
</dbReference>
<evidence type="ECO:0000256" key="3">
    <source>
        <dbReference type="ARBA" id="ARBA00023235"/>
    </source>
</evidence>
<dbReference type="Pfam" id="PF01168">
    <property type="entry name" value="Ala_racemase_N"/>
    <property type="match status" value="1"/>
</dbReference>
<evidence type="ECO:0000259" key="7">
    <source>
        <dbReference type="SMART" id="SM01005"/>
    </source>
</evidence>
<comment type="cofactor">
    <cofactor evidence="1 4 5">
        <name>pyridoxal 5'-phosphate</name>
        <dbReference type="ChEBI" id="CHEBI:597326"/>
    </cofactor>
</comment>
<comment type="pathway">
    <text evidence="4">Amino-acid biosynthesis; D-alanine biosynthesis; D-alanine from L-alanine: step 1/1.</text>
</comment>
<evidence type="ECO:0000256" key="1">
    <source>
        <dbReference type="ARBA" id="ARBA00001933"/>
    </source>
</evidence>
<name>A0A841H464_9BACT</name>
<comment type="similarity">
    <text evidence="4">Belongs to the alanine racemase family.</text>
</comment>
<keyword evidence="2 4" id="KW-0663">Pyridoxal phosphate</keyword>
<dbReference type="GO" id="GO:0008784">
    <property type="term" value="F:alanine racemase activity"/>
    <property type="evidence" value="ECO:0007669"/>
    <property type="project" value="UniProtKB-UniRule"/>
</dbReference>
<proteinExistence type="inferred from homology"/>
<gene>
    <name evidence="8" type="ORF">HNQ61_004681</name>
</gene>
<evidence type="ECO:0000313" key="9">
    <source>
        <dbReference type="Proteomes" id="UP000582837"/>
    </source>
</evidence>
<sequence length="386" mass="40701">MSDPSTGVSRAWVEVDEGALRRNLRRVRDAAGASALVPMLKANAYGLGMGPVLEMVRRETSSDELWAIGVAAVAEGEELRRLGWEGRVVVFSPAPPGEFDRAARAGLTLALSDLGAVQRWADAARGAGRLLAFHTEIDTGMGRAGFAAADAAEWGPRVARAAADLLEWEGCFTHFHSADEPAPEPTDEQQRLFLRALGELPPGPARRVVHSANSAAAVRRAGFGGDVVRPGIFLYGGSAGPGAVPEAVASLRARIALVREVEPGTTCGYGATYTARRRERWGTLAIGYGDGLPRGLSPAGGEALVRGRRVPMIGRISMDVTVVDLTDLPEAVEAGEVATLIGRDGGETIKVDEVASRVGTIAYEVLTGLGTRLPRVYLPPDGTRNP</sequence>
<feature type="modified residue" description="N6-(pyridoxal phosphate)lysine" evidence="4 5">
    <location>
        <position position="41"/>
    </location>
</feature>
<dbReference type="GO" id="GO:0030170">
    <property type="term" value="F:pyridoxal phosphate binding"/>
    <property type="evidence" value="ECO:0007669"/>
    <property type="project" value="UniProtKB-UniRule"/>
</dbReference>
<comment type="function">
    <text evidence="4">Catalyzes the interconversion of L-alanine and D-alanine. May also act on other amino acids.</text>
</comment>
<keyword evidence="9" id="KW-1185">Reference proteome</keyword>
<dbReference type="PANTHER" id="PTHR30511:SF0">
    <property type="entry name" value="ALANINE RACEMASE, CATABOLIC-RELATED"/>
    <property type="match status" value="1"/>
</dbReference>
<dbReference type="PANTHER" id="PTHR30511">
    <property type="entry name" value="ALANINE RACEMASE"/>
    <property type="match status" value="1"/>
</dbReference>
<evidence type="ECO:0000256" key="6">
    <source>
        <dbReference type="PIRSR" id="PIRSR600821-52"/>
    </source>
</evidence>
<dbReference type="PRINTS" id="PR00992">
    <property type="entry name" value="ALARACEMASE"/>
</dbReference>
<dbReference type="NCBIfam" id="TIGR00492">
    <property type="entry name" value="alr"/>
    <property type="match status" value="1"/>
</dbReference>
<accession>A0A841H464</accession>
<dbReference type="UniPathway" id="UPA00042">
    <property type="reaction ID" value="UER00497"/>
</dbReference>
<dbReference type="HAMAP" id="MF_01201">
    <property type="entry name" value="Ala_racemase"/>
    <property type="match status" value="1"/>
</dbReference>
<evidence type="ECO:0000256" key="2">
    <source>
        <dbReference type="ARBA" id="ARBA00022898"/>
    </source>
</evidence>
<dbReference type="Pfam" id="PF00842">
    <property type="entry name" value="Ala_racemase_C"/>
    <property type="match status" value="1"/>
</dbReference>
<dbReference type="InterPro" id="IPR011079">
    <property type="entry name" value="Ala_racemase_C"/>
</dbReference>